<name>A0A381NV05_9ZZZZ</name>
<dbReference type="PANTHER" id="PTHR42754">
    <property type="entry name" value="ENDOGLUCANASE"/>
    <property type="match status" value="1"/>
</dbReference>
<protein>
    <recommendedName>
        <fullName evidence="2">Bulb-type lectin domain-containing protein</fullName>
    </recommendedName>
</protein>
<dbReference type="InterPro" id="IPR011047">
    <property type="entry name" value="Quinoprotein_ADH-like_sf"/>
</dbReference>
<reference evidence="1" key="1">
    <citation type="submission" date="2018-05" db="EMBL/GenBank/DDBJ databases">
        <authorList>
            <person name="Lanie J.A."/>
            <person name="Ng W.-L."/>
            <person name="Kazmierczak K.M."/>
            <person name="Andrzejewski T.M."/>
            <person name="Davidsen T.M."/>
            <person name="Wayne K.J."/>
            <person name="Tettelin H."/>
            <person name="Glass J.I."/>
            <person name="Rusch D."/>
            <person name="Podicherti R."/>
            <person name="Tsui H.-C.T."/>
            <person name="Winkler M.E."/>
        </authorList>
    </citation>
    <scope>NUCLEOTIDE SEQUENCE</scope>
</reference>
<dbReference type="SUPFAM" id="SSF101898">
    <property type="entry name" value="NHL repeat"/>
    <property type="match status" value="1"/>
</dbReference>
<accession>A0A381NV05</accession>
<dbReference type="SUPFAM" id="SSF50998">
    <property type="entry name" value="Quinoprotein alcohol dehydrogenase-like"/>
    <property type="match status" value="1"/>
</dbReference>
<evidence type="ECO:0008006" key="2">
    <source>
        <dbReference type="Google" id="ProtNLM"/>
    </source>
</evidence>
<proteinExistence type="predicted"/>
<dbReference type="EMBL" id="UINC01000620">
    <property type="protein sequence ID" value="SUZ58435.1"/>
    <property type="molecule type" value="Genomic_DNA"/>
</dbReference>
<gene>
    <name evidence="1" type="ORF">METZ01_LOCUS11289</name>
</gene>
<dbReference type="PANTHER" id="PTHR42754:SF1">
    <property type="entry name" value="LIPOPROTEIN"/>
    <property type="match status" value="1"/>
</dbReference>
<sequence>MKTINKKFIIIMVPIFISFYCDENSDGNNVNGCTDTLATNYNNLATNDDGSCEYTLNGVTLKWLRTFNSSDEVYFTEGWSVESSSDGGFIIAGAAAGYVGLLIKTDSNGQKEWHQVYNNSTSLHSASQTSDGGFIATGYYECDTSAACYPDIFLVKTNSTGTIEWEQLFGNQENNDWGRSVIETQDGNYVLTGTWNDDGWNSKALLRKYSNTGSLIWTKTFSSSDANEGYSVIETSDGNLVFAGYSGTQHGAYNNFMVKTNADGGQIWKKKNQSVGDALLYSVVESPNGGYAAAGFCNSWRANSIIKKNQSGGTQWQNCFVEDGSNYGFYDIVASSRGGYYLIDERSFLTKIDDEGTIIFSIQLYQVNQSIIELEDGDIVVGGYGFREGNDGGAISLIRLDPSQFE</sequence>
<evidence type="ECO:0000313" key="1">
    <source>
        <dbReference type="EMBL" id="SUZ58435.1"/>
    </source>
</evidence>
<organism evidence="1">
    <name type="scientific">marine metagenome</name>
    <dbReference type="NCBI Taxonomy" id="408172"/>
    <lineage>
        <taxon>unclassified sequences</taxon>
        <taxon>metagenomes</taxon>
        <taxon>ecological metagenomes</taxon>
    </lineage>
</organism>
<dbReference type="AlphaFoldDB" id="A0A381NV05"/>